<evidence type="ECO:0000256" key="1">
    <source>
        <dbReference type="SAM" id="MobiDB-lite"/>
    </source>
</evidence>
<evidence type="ECO:0000256" key="2">
    <source>
        <dbReference type="SAM" id="Phobius"/>
    </source>
</evidence>
<dbReference type="EMBL" id="RBXT01000001">
    <property type="protein sequence ID" value="RKT79399.1"/>
    <property type="molecule type" value="Genomic_DNA"/>
</dbReference>
<dbReference type="Proteomes" id="UP000278440">
    <property type="component" value="Unassembled WGS sequence"/>
</dbReference>
<feature type="compositionally biased region" description="Basic and acidic residues" evidence="1">
    <location>
        <begin position="40"/>
        <end position="49"/>
    </location>
</feature>
<sequence length="307" mass="31725">MEGGRDQSGGETRPDTGRPPTDEQPQFFGRHPTLPPRPPVPDDKVHGDEVPGTGRPAMPPPHAPTPVELQDPDPDYPVRRRRRGVAWLAIAALGAGGIATAANAGSMFRSESVRGSVTGDVRALIVTTTSGDVDVRADGEAGVVQVERRFSGGPAERLPAVDAGSLELGNACRQGGAGCDTDYTVTVPIGTAVTVRTASGDVEVRGQTGAVSVKTTSGDVTGNSLSAASADITTTSGEVELDTRSASSQLKVDTTSGDVDVTVPQDVPYRVRLESTSGDYDQGILDVPSSPRLLSVTTTSGDITLEQ</sequence>
<name>A0A495Y1B4_9MICO</name>
<dbReference type="InterPro" id="IPR025164">
    <property type="entry name" value="Toastrack_DUF4097"/>
</dbReference>
<reference evidence="4 5" key="1">
    <citation type="submission" date="2018-10" db="EMBL/GenBank/DDBJ databases">
        <title>Sequencing the genomes of 1000 actinobacteria strains.</title>
        <authorList>
            <person name="Klenk H.-P."/>
        </authorList>
    </citation>
    <scope>NUCLEOTIDE SEQUENCE [LARGE SCALE GENOMIC DNA]</scope>
    <source>
        <strain evidence="4 5">DSM 44267</strain>
    </source>
</reference>
<dbReference type="RefSeq" id="WP_121034242.1">
    <property type="nucleotide sequence ID" value="NZ_RBXT01000001.1"/>
</dbReference>
<protein>
    <submittedName>
        <fullName evidence="4">Putative adhesin</fullName>
    </submittedName>
</protein>
<evidence type="ECO:0000313" key="4">
    <source>
        <dbReference type="EMBL" id="RKT79399.1"/>
    </source>
</evidence>
<organism evidence="4 5">
    <name type="scientific">Terracoccus luteus</name>
    <dbReference type="NCBI Taxonomy" id="53356"/>
    <lineage>
        <taxon>Bacteria</taxon>
        <taxon>Bacillati</taxon>
        <taxon>Actinomycetota</taxon>
        <taxon>Actinomycetes</taxon>
        <taxon>Micrococcales</taxon>
        <taxon>Intrasporangiaceae</taxon>
        <taxon>Terracoccus</taxon>
    </lineage>
</organism>
<keyword evidence="2" id="KW-1133">Transmembrane helix</keyword>
<evidence type="ECO:0000259" key="3">
    <source>
        <dbReference type="Pfam" id="PF13349"/>
    </source>
</evidence>
<keyword evidence="2" id="KW-0472">Membrane</keyword>
<dbReference type="OrthoDB" id="4331847at2"/>
<gene>
    <name evidence="4" type="ORF">DFJ68_2867</name>
</gene>
<feature type="transmembrane region" description="Helical" evidence="2">
    <location>
        <begin position="85"/>
        <end position="108"/>
    </location>
</feature>
<evidence type="ECO:0000313" key="5">
    <source>
        <dbReference type="Proteomes" id="UP000278440"/>
    </source>
</evidence>
<accession>A0A495Y1B4</accession>
<keyword evidence="5" id="KW-1185">Reference proteome</keyword>
<feature type="domain" description="DUF4097" evidence="3">
    <location>
        <begin position="124"/>
        <end position="304"/>
    </location>
</feature>
<dbReference type="AlphaFoldDB" id="A0A495Y1B4"/>
<proteinExistence type="predicted"/>
<dbReference type="Pfam" id="PF13349">
    <property type="entry name" value="DUF4097"/>
    <property type="match status" value="1"/>
</dbReference>
<comment type="caution">
    <text evidence="4">The sequence shown here is derived from an EMBL/GenBank/DDBJ whole genome shotgun (WGS) entry which is preliminary data.</text>
</comment>
<feature type="region of interest" description="Disordered" evidence="1">
    <location>
        <begin position="1"/>
        <end position="73"/>
    </location>
</feature>
<keyword evidence="2" id="KW-0812">Transmembrane</keyword>